<keyword evidence="2" id="KW-1185">Reference proteome</keyword>
<protein>
    <submittedName>
        <fullName evidence="1">Uncharacterized protein</fullName>
    </submittedName>
</protein>
<evidence type="ECO:0000313" key="1">
    <source>
        <dbReference type="EMBL" id="MCU7552848.1"/>
    </source>
</evidence>
<reference evidence="1" key="2">
    <citation type="submission" date="2023-04" db="EMBL/GenBank/DDBJ databases">
        <title>Paracnuella aquatica gen. nov., sp. nov., a member of the family Chitinophagaceae isolated from a hot spring.</title>
        <authorList>
            <person name="Wang C."/>
        </authorList>
    </citation>
    <scope>NUCLEOTIDE SEQUENCE</scope>
    <source>
        <strain evidence="1">LB-8</strain>
    </source>
</reference>
<gene>
    <name evidence="1" type="ORF">OCK74_27260</name>
</gene>
<sequence length="94" mass="10567">MEDSINIEEIITLVKKQEPERADVIEALQKCSGGKWTSKGYYQFINSKNANEPGAAWQIDESIVLEQENKGDIVLDILKDGRIGGIEFIDLIEN</sequence>
<dbReference type="EMBL" id="JAOTIF010000051">
    <property type="protein sequence ID" value="MCU7552848.1"/>
    <property type="molecule type" value="Genomic_DNA"/>
</dbReference>
<evidence type="ECO:0000313" key="2">
    <source>
        <dbReference type="Proteomes" id="UP001155483"/>
    </source>
</evidence>
<comment type="caution">
    <text evidence="1">The sequence shown here is derived from an EMBL/GenBank/DDBJ whole genome shotgun (WGS) entry which is preliminary data.</text>
</comment>
<dbReference type="RefSeq" id="WP_279300283.1">
    <property type="nucleotide sequence ID" value="NZ_JAOTIF010000051.1"/>
</dbReference>
<accession>A0A9X3BKE8</accession>
<organism evidence="1 2">
    <name type="scientific">Paraflavisolibacter caeni</name>
    <dbReference type="NCBI Taxonomy" id="2982496"/>
    <lineage>
        <taxon>Bacteria</taxon>
        <taxon>Pseudomonadati</taxon>
        <taxon>Bacteroidota</taxon>
        <taxon>Chitinophagia</taxon>
        <taxon>Chitinophagales</taxon>
        <taxon>Chitinophagaceae</taxon>
        <taxon>Paraflavisolibacter</taxon>
    </lineage>
</organism>
<reference evidence="1" key="1">
    <citation type="submission" date="2022-09" db="EMBL/GenBank/DDBJ databases">
        <authorList>
            <person name="Yuan C."/>
            <person name="Ke Z."/>
        </authorList>
    </citation>
    <scope>NUCLEOTIDE SEQUENCE</scope>
    <source>
        <strain evidence="1">LB-8</strain>
    </source>
</reference>
<name>A0A9X3BKE8_9BACT</name>
<dbReference type="AlphaFoldDB" id="A0A9X3BKE8"/>
<proteinExistence type="predicted"/>
<dbReference type="Proteomes" id="UP001155483">
    <property type="component" value="Unassembled WGS sequence"/>
</dbReference>